<feature type="compositionally biased region" description="Basic and acidic residues" evidence="1">
    <location>
        <begin position="1335"/>
        <end position="1344"/>
    </location>
</feature>
<feature type="compositionally biased region" description="Basic residues" evidence="1">
    <location>
        <begin position="114"/>
        <end position="123"/>
    </location>
</feature>
<feature type="compositionally biased region" description="Basic and acidic residues" evidence="1">
    <location>
        <begin position="1187"/>
        <end position="1199"/>
    </location>
</feature>
<proteinExistence type="predicted"/>
<reference evidence="2" key="1">
    <citation type="journal article" date="2023" name="G3 (Bethesda)">
        <title>A reference genome for the long-term kleptoplast-retaining sea slug Elysia crispata morphotype clarki.</title>
        <authorList>
            <person name="Eastman K.E."/>
            <person name="Pendleton A.L."/>
            <person name="Shaikh M.A."/>
            <person name="Suttiyut T."/>
            <person name="Ogas R."/>
            <person name="Tomko P."/>
            <person name="Gavelis G."/>
            <person name="Widhalm J.R."/>
            <person name="Wisecaver J.H."/>
        </authorList>
    </citation>
    <scope>NUCLEOTIDE SEQUENCE</scope>
    <source>
        <strain evidence="2">ECLA1</strain>
    </source>
</reference>
<feature type="region of interest" description="Disordered" evidence="1">
    <location>
        <begin position="578"/>
        <end position="651"/>
    </location>
</feature>
<sequence length="1512" mass="165491">MDHPSTLELRSRLDLDPYQAENDAVKLNQNTQLSNTAATMSDDLQKSAQHTLLWLPETKSSNEALLVKPLRRRTQALPSYLHSWSGERAGSLSKLAANSHSLFQVSAPSMQISSKKRPPKKRSKSGDRVSRPRHDHSGARASRHHPNSGAGCKPRMRSEEPRKVPATSLKTVAKFKATCGRGGGRQHGKRSFKITSGTLKRKIVAERKGGVTAKSKGGQKRNKALTSSRAASVASRSRSYQSNTGDVFLKHLNFRPIQADDETSDGSLSPTHRAVSLEVAYQSWLQSNASEASSFTSQIEVDLSSVEMDACGDEEKRESDGTGKKSNVEDASQTEINEETDSNICQEPHATVEISQACSTDAPAPAKMSTFLHPAPRKKFCSLQEVLFPSRSAEANEAEESRQAQSSRGSSCPVARSETGTIRTDKEDELLDGELWRAMRQAESRERSLRTSPRSRGRTASGRCGTPHVSQVLSVKTPPNSVCCSTECSMGQMSGSQPSSESASGNLSHAFVGLDEVSRERVQKEFDQRLGKYISMLCGDTAESSAFRRLHERLLKQKHRASLSHTWTGLASKVGRKSGLATSRIVQPDKTPFGADEKLTTEPEAQTRQQDYSFNKKEEPFMTSFDSKPPLSRRPHSSPAKDKDLVNLGRRNPTPSLRYLLKYAISTNKSQVGAAQIHPSEEKSRSEVKTKSYIGDYVSPMSRSYGGENPCVCSKPPAWRAAPQTDRMAQTDGSDCACGYRTGTRTSPVGHGLFFIAPTSPTSIEMPSSVKAGTYSPRRESASLHPSWRLSSHREFTGAKKSSGDKSSPLSSSKRTGHVKDGPHSARIITRLPPTPHTYSQRPVTSSVEVDLEKYNAVMDRCRALLGERDLEEDDSSTWTHSSCMASTNTLNGGDVGGNTVYSTLDSDNIILVKAGRTNTEQNMGDIFADLKDYRTELPSFGYKDKASGVSKSTKLWRSNSVHVPEDDSANVVYLPPKRSSSNPHYSGVVNFGSVEAIKRIVEPVSEQAKPKVTFDIDSDKCASSKNCCCEKKRSQDASPLSNAVRNILIQAATNSNAKKAGSGKKKWSSAKTSGKSSQKLKPKPPTLRATWTSPGRITDHAEITPRTTNASCTSRLPLRINPYYNPTLEVKRKRLNTPPASRPCSQTSWKTVDTDGTLRTPSEMANEAARDRLALDKKKKKRLKKKTQEVADPPERGHDKPKKPPKKKRKKKVLESKPAVSEEEQATGIQPSAEIEKKDGQDEIEALEPRTCVQVAQACDNDNVVAEDNQKASLVSTIEEQTREISVNGGPETSQITTAHLEPPTAWAEVTGTGNDETCSEKPPKAMESLARTACKDEDKSVEPRTSPVKQSFVSKMSSRVSHTRQRSNTSVISKSSALDSHTVKQQPGIHPSSKGFPVGGGSKVLVKPTVIKRYGYRPIRGPVKPTAVPDAAQKPDISIPPNLSGDTTKSLSVEKLEKCRQMFTSYKDTHPELAAAMDAVPHKDRTSMLRKAGPLVVALLIHWLVQYNYG</sequence>
<feature type="compositionally biased region" description="Basic and acidic residues" evidence="1">
    <location>
        <begin position="313"/>
        <end position="328"/>
    </location>
</feature>
<dbReference type="Proteomes" id="UP001283361">
    <property type="component" value="Unassembled WGS sequence"/>
</dbReference>
<protein>
    <submittedName>
        <fullName evidence="2">Uncharacterized protein</fullName>
    </submittedName>
</protein>
<feature type="region of interest" description="Disordered" evidence="1">
    <location>
        <begin position="311"/>
        <end position="347"/>
    </location>
</feature>
<dbReference type="EMBL" id="JAWDGP010002172">
    <property type="protein sequence ID" value="KAK3785069.1"/>
    <property type="molecule type" value="Genomic_DNA"/>
</dbReference>
<feature type="compositionally biased region" description="Polar residues" evidence="1">
    <location>
        <begin position="603"/>
        <end position="613"/>
    </location>
</feature>
<evidence type="ECO:0000256" key="1">
    <source>
        <dbReference type="SAM" id="MobiDB-lite"/>
    </source>
</evidence>
<evidence type="ECO:0000313" key="2">
    <source>
        <dbReference type="EMBL" id="KAK3785069.1"/>
    </source>
</evidence>
<feature type="region of interest" description="Disordered" evidence="1">
    <location>
        <begin position="106"/>
        <end position="168"/>
    </location>
</feature>
<feature type="compositionally biased region" description="Basic and acidic residues" evidence="1">
    <location>
        <begin position="124"/>
        <end position="138"/>
    </location>
</feature>
<feature type="region of interest" description="Disordered" evidence="1">
    <location>
        <begin position="765"/>
        <end position="845"/>
    </location>
</feature>
<feature type="region of interest" description="Disordered" evidence="1">
    <location>
        <begin position="1427"/>
        <end position="1451"/>
    </location>
</feature>
<organism evidence="2 3">
    <name type="scientific">Elysia crispata</name>
    <name type="common">lettuce slug</name>
    <dbReference type="NCBI Taxonomy" id="231223"/>
    <lineage>
        <taxon>Eukaryota</taxon>
        <taxon>Metazoa</taxon>
        <taxon>Spiralia</taxon>
        <taxon>Lophotrochozoa</taxon>
        <taxon>Mollusca</taxon>
        <taxon>Gastropoda</taxon>
        <taxon>Heterobranchia</taxon>
        <taxon>Euthyneura</taxon>
        <taxon>Panpulmonata</taxon>
        <taxon>Sacoglossa</taxon>
        <taxon>Placobranchoidea</taxon>
        <taxon>Plakobranchidae</taxon>
        <taxon>Elysia</taxon>
    </lineage>
</organism>
<feature type="region of interest" description="Disordered" evidence="1">
    <location>
        <begin position="1283"/>
        <end position="1398"/>
    </location>
</feature>
<feature type="compositionally biased region" description="Basic and acidic residues" evidence="1">
    <location>
        <begin position="792"/>
        <end position="804"/>
    </location>
</feature>
<feature type="compositionally biased region" description="Basic residues" evidence="1">
    <location>
        <begin position="1200"/>
        <end position="1213"/>
    </location>
</feature>
<feature type="compositionally biased region" description="Polar residues" evidence="1">
    <location>
        <begin position="1349"/>
        <end position="1387"/>
    </location>
</feature>
<accession>A0AAE1DW13</accession>
<feature type="region of interest" description="Disordered" evidence="1">
    <location>
        <begin position="1056"/>
        <end position="1111"/>
    </location>
</feature>
<evidence type="ECO:0000313" key="3">
    <source>
        <dbReference type="Proteomes" id="UP001283361"/>
    </source>
</evidence>
<feature type="compositionally biased region" description="Low complexity" evidence="1">
    <location>
        <begin position="227"/>
        <end position="238"/>
    </location>
</feature>
<feature type="region of interest" description="Disordered" evidence="1">
    <location>
        <begin position="392"/>
        <end position="428"/>
    </location>
</feature>
<gene>
    <name evidence="2" type="ORF">RRG08_020354</name>
</gene>
<comment type="caution">
    <text evidence="2">The sequence shown here is derived from an EMBL/GenBank/DDBJ whole genome shotgun (WGS) entry which is preliminary data.</text>
</comment>
<keyword evidence="3" id="KW-1185">Reference proteome</keyword>
<feature type="region of interest" description="Disordered" evidence="1">
    <location>
        <begin position="209"/>
        <end position="238"/>
    </location>
</feature>
<feature type="compositionally biased region" description="Low complexity" evidence="1">
    <location>
        <begin position="805"/>
        <end position="814"/>
    </location>
</feature>
<feature type="region of interest" description="Disordered" evidence="1">
    <location>
        <begin position="440"/>
        <end position="471"/>
    </location>
</feature>
<name>A0AAE1DW13_9GAST</name>
<feature type="region of interest" description="Disordered" evidence="1">
    <location>
        <begin position="1132"/>
        <end position="1247"/>
    </location>
</feature>
<feature type="compositionally biased region" description="Basic and acidic residues" evidence="1">
    <location>
        <begin position="440"/>
        <end position="449"/>
    </location>
</feature>